<comment type="similarity">
    <text evidence="2">Belongs to the protein prenyltransferase subunit beta family.</text>
</comment>
<keyword evidence="5" id="KW-0479">Metal-binding</keyword>
<evidence type="ECO:0000256" key="4">
    <source>
        <dbReference type="ARBA" id="ARBA00022679"/>
    </source>
</evidence>
<evidence type="ECO:0000313" key="10">
    <source>
        <dbReference type="EMBL" id="KAG9248307.1"/>
    </source>
</evidence>
<evidence type="ECO:0000259" key="9">
    <source>
        <dbReference type="Pfam" id="PF00432"/>
    </source>
</evidence>
<evidence type="ECO:0000313" key="11">
    <source>
        <dbReference type="Proteomes" id="UP000887226"/>
    </source>
</evidence>
<sequence length="413" mass="46035">MTHAKLNRELHIKYWQRCLNSLLPTGYTTTDSTRMSLGYFILSALDILSAPPLPSAQRTQIRNWILCCQHPSGGFCGSPNHKFPDAYYGDGKEEMDPANLPATLFALMSLGFVGRMEEVKRVKCLRWLKSLQRDDGSFGELVRQGRIEGGRDMRYCFVAVSVRWLLRGYIKIDSVEDIDIEALVAHIRAGQTFDGGVSESSQHEAHAGYTYCAIACLSLLGRLPHSSGAQTDSEISPGLTNISGTIRWLVSRQLQYHNEDDNSDDEGPGFEQSQNTGICANTEPPLESLLINENMFVGFNGRVNKRADTCYAFWVVASLSMIGEVELVDPEPMRRFLTELTQHQIGGFGKCPGNPPDIYHSYLGLAALATLGEADLKQFDATLCISVEQRQRLEILGEEALTSRNYTCFSREE</sequence>
<accession>A0A9P8CIU5</accession>
<dbReference type="AlphaFoldDB" id="A0A9P8CIU5"/>
<keyword evidence="4" id="KW-0808">Transferase</keyword>
<dbReference type="OrthoDB" id="24893at2759"/>
<evidence type="ECO:0000256" key="5">
    <source>
        <dbReference type="ARBA" id="ARBA00022723"/>
    </source>
</evidence>
<keyword evidence="6" id="KW-0677">Repeat</keyword>
<dbReference type="GO" id="GO:0004662">
    <property type="term" value="F:CAAX-protein geranylgeranyltransferase activity"/>
    <property type="evidence" value="ECO:0007669"/>
    <property type="project" value="TreeGrafter"/>
</dbReference>
<reference evidence="10" key="1">
    <citation type="journal article" date="2021" name="IMA Fungus">
        <title>Genomic characterization of three marine fungi, including Emericellopsis atlantica sp. nov. with signatures of a generalist lifestyle and marine biomass degradation.</title>
        <authorList>
            <person name="Hagestad O.C."/>
            <person name="Hou L."/>
            <person name="Andersen J.H."/>
            <person name="Hansen E.H."/>
            <person name="Altermark B."/>
            <person name="Li C."/>
            <person name="Kuhnert E."/>
            <person name="Cox R.J."/>
            <person name="Crous P.W."/>
            <person name="Spatafora J.W."/>
            <person name="Lail K."/>
            <person name="Amirebrahimi M."/>
            <person name="Lipzen A."/>
            <person name="Pangilinan J."/>
            <person name="Andreopoulos W."/>
            <person name="Hayes R.D."/>
            <person name="Ng V."/>
            <person name="Grigoriev I.V."/>
            <person name="Jackson S.A."/>
            <person name="Sutton T.D.S."/>
            <person name="Dobson A.D.W."/>
            <person name="Rama T."/>
        </authorList>
    </citation>
    <scope>NUCLEOTIDE SEQUENCE</scope>
    <source>
        <strain evidence="10">TRa3180A</strain>
    </source>
</reference>
<evidence type="ECO:0000256" key="1">
    <source>
        <dbReference type="ARBA" id="ARBA00001947"/>
    </source>
</evidence>
<dbReference type="SUPFAM" id="SSF48239">
    <property type="entry name" value="Terpenoid cyclases/Protein prenyltransferases"/>
    <property type="match status" value="1"/>
</dbReference>
<keyword evidence="3" id="KW-0637">Prenyltransferase</keyword>
<dbReference type="Pfam" id="PF00432">
    <property type="entry name" value="Prenyltrans"/>
    <property type="match status" value="1"/>
</dbReference>
<organism evidence="10 11">
    <name type="scientific">Calycina marina</name>
    <dbReference type="NCBI Taxonomy" id="1763456"/>
    <lineage>
        <taxon>Eukaryota</taxon>
        <taxon>Fungi</taxon>
        <taxon>Dikarya</taxon>
        <taxon>Ascomycota</taxon>
        <taxon>Pezizomycotina</taxon>
        <taxon>Leotiomycetes</taxon>
        <taxon>Helotiales</taxon>
        <taxon>Pezizellaceae</taxon>
        <taxon>Calycina</taxon>
    </lineage>
</organism>
<keyword evidence="11" id="KW-1185">Reference proteome</keyword>
<evidence type="ECO:0000256" key="8">
    <source>
        <dbReference type="SAM" id="MobiDB-lite"/>
    </source>
</evidence>
<evidence type="ECO:0000256" key="7">
    <source>
        <dbReference type="ARBA" id="ARBA00022833"/>
    </source>
</evidence>
<gene>
    <name evidence="10" type="ORF">BJ878DRAFT_488629</name>
</gene>
<dbReference type="Proteomes" id="UP000887226">
    <property type="component" value="Unassembled WGS sequence"/>
</dbReference>
<proteinExistence type="inferred from homology"/>
<protein>
    <submittedName>
        <fullName evidence="10">Terpenoid cyclases/protein prenyltransferase alpha-alpha toroid</fullName>
    </submittedName>
</protein>
<dbReference type="GO" id="GO:0005953">
    <property type="term" value="C:CAAX-protein geranylgeranyltransferase complex"/>
    <property type="evidence" value="ECO:0007669"/>
    <property type="project" value="TreeGrafter"/>
</dbReference>
<name>A0A9P8CIU5_9HELO</name>
<evidence type="ECO:0000256" key="6">
    <source>
        <dbReference type="ARBA" id="ARBA00022737"/>
    </source>
</evidence>
<comment type="cofactor">
    <cofactor evidence="1">
        <name>Zn(2+)</name>
        <dbReference type="ChEBI" id="CHEBI:29105"/>
    </cofactor>
</comment>
<dbReference type="GO" id="GO:0046872">
    <property type="term" value="F:metal ion binding"/>
    <property type="evidence" value="ECO:0007669"/>
    <property type="project" value="UniProtKB-KW"/>
</dbReference>
<dbReference type="InterPro" id="IPR008930">
    <property type="entry name" value="Terpenoid_cyclase/PrenylTrfase"/>
</dbReference>
<evidence type="ECO:0000256" key="3">
    <source>
        <dbReference type="ARBA" id="ARBA00022602"/>
    </source>
</evidence>
<dbReference type="InterPro" id="IPR045089">
    <property type="entry name" value="PGGT1B-like"/>
</dbReference>
<dbReference type="PANTHER" id="PTHR11774">
    <property type="entry name" value="GERANYLGERANYL TRANSFERASE TYPE BETA SUBUNIT"/>
    <property type="match status" value="1"/>
</dbReference>
<comment type="caution">
    <text evidence="10">The sequence shown here is derived from an EMBL/GenBank/DDBJ whole genome shotgun (WGS) entry which is preliminary data.</text>
</comment>
<feature type="domain" description="Prenyltransferase alpha-alpha toroid" evidence="9">
    <location>
        <begin position="6"/>
        <end position="385"/>
    </location>
</feature>
<dbReference type="Gene3D" id="1.50.10.20">
    <property type="match status" value="1"/>
</dbReference>
<dbReference type="PANTHER" id="PTHR11774:SF4">
    <property type="entry name" value="GERANYLGERANYL TRANSFERASE TYPE-1 SUBUNIT BETA"/>
    <property type="match status" value="1"/>
</dbReference>
<keyword evidence="7" id="KW-0862">Zinc</keyword>
<dbReference type="InterPro" id="IPR001330">
    <property type="entry name" value="Prenyltrans"/>
</dbReference>
<dbReference type="EMBL" id="MU253751">
    <property type="protein sequence ID" value="KAG9248307.1"/>
    <property type="molecule type" value="Genomic_DNA"/>
</dbReference>
<feature type="region of interest" description="Disordered" evidence="8">
    <location>
        <begin position="258"/>
        <end position="278"/>
    </location>
</feature>
<evidence type="ECO:0000256" key="2">
    <source>
        <dbReference type="ARBA" id="ARBA00010497"/>
    </source>
</evidence>